<dbReference type="Gene3D" id="3.40.30.10">
    <property type="entry name" value="Glutaredoxin"/>
    <property type="match status" value="1"/>
</dbReference>
<keyword evidence="9" id="KW-0676">Redox-active center</keyword>
<evidence type="ECO:0000256" key="2">
    <source>
        <dbReference type="ARBA" id="ARBA00006214"/>
    </source>
</evidence>
<dbReference type="GO" id="GO:0016491">
    <property type="term" value="F:oxidoreductase activity"/>
    <property type="evidence" value="ECO:0007669"/>
    <property type="project" value="UniProtKB-KW"/>
</dbReference>
<dbReference type="InterPro" id="IPR044698">
    <property type="entry name" value="VKOR/LTO1"/>
</dbReference>
<comment type="caution">
    <text evidence="12">The sequence shown here is derived from an EMBL/GenBank/DDBJ whole genome shotgun (WGS) entry which is preliminary data.</text>
</comment>
<keyword evidence="6" id="KW-0560">Oxidoreductase</keyword>
<feature type="domain" description="Vitamin K epoxide reductase" evidence="11">
    <location>
        <begin position="109"/>
        <end position="249"/>
    </location>
</feature>
<sequence length="459" mass="48870">MAAMASVCRAGGSVCASSSRCAPTPVARSASGLGSVTFFESFPRRFLSQVLSAVYCLRKFNALEVHSKYHTVPAQFLGKSYKLRAQSPNHQGGEEPEDEQIPEVSPKLPSIPYGLITGLASVGFLETGYLTWAKVTGGSVTCPIGAGCSDVLDSSYAYVFGVPLALIGMVAYGSIAFLSGNRLLARDSSGKEEEVWARWLLLGGTTAMAVASSYFMYILTTKLGGASCAFCVGSALLSLSLLFSTLPGFTYKDVRNIAGLQLAVGATVVVGLSVAFGDANSAFARSGEIDLPPVEPEVVTISTSKEISLAKHLQSIGAKMYGAFWCSHCYEQKQMFGREAMKFVDYVECYPEGYRKGVQLAKACDAANIQGFPTWIIKGQTYSGEQDFEGLAKASGFDLAKLKISDEDLGLSPEIILPLILHVNNHIKAIDLAVARALQAKTQTKAFVVATSPAQLTSE</sequence>
<evidence type="ECO:0000256" key="5">
    <source>
        <dbReference type="ARBA" id="ARBA00022989"/>
    </source>
</evidence>
<dbReference type="CDD" id="cd12916">
    <property type="entry name" value="VKOR_1"/>
    <property type="match status" value="1"/>
</dbReference>
<keyword evidence="4" id="KW-0874">Quinone</keyword>
<evidence type="ECO:0000256" key="9">
    <source>
        <dbReference type="ARBA" id="ARBA00023284"/>
    </source>
</evidence>
<evidence type="ECO:0000259" key="11">
    <source>
        <dbReference type="SMART" id="SM00756"/>
    </source>
</evidence>
<dbReference type="SMART" id="SM00756">
    <property type="entry name" value="VKc"/>
    <property type="match status" value="1"/>
</dbReference>
<dbReference type="InterPro" id="IPR036249">
    <property type="entry name" value="Thioredoxin-like_sf"/>
</dbReference>
<dbReference type="PANTHER" id="PTHR34573:SF1">
    <property type="entry name" value="VITAMIN K EPOXIDE REDUCTASE DOMAIN-CONTAINING PROTEIN"/>
    <property type="match status" value="1"/>
</dbReference>
<evidence type="ECO:0000256" key="8">
    <source>
        <dbReference type="ARBA" id="ARBA00023157"/>
    </source>
</evidence>
<dbReference type="Pfam" id="PF07884">
    <property type="entry name" value="VKOR"/>
    <property type="match status" value="1"/>
</dbReference>
<evidence type="ECO:0000256" key="10">
    <source>
        <dbReference type="SAM" id="Phobius"/>
    </source>
</evidence>
<keyword evidence="7 10" id="KW-0472">Membrane</keyword>
<dbReference type="GO" id="GO:0016020">
    <property type="term" value="C:membrane"/>
    <property type="evidence" value="ECO:0007669"/>
    <property type="project" value="UniProtKB-SubCell"/>
</dbReference>
<dbReference type="AlphaFoldDB" id="A0A176VW90"/>
<keyword evidence="13" id="KW-1185">Reference proteome</keyword>
<feature type="transmembrane region" description="Helical" evidence="10">
    <location>
        <begin position="223"/>
        <end position="245"/>
    </location>
</feature>
<comment type="subcellular location">
    <subcellularLocation>
        <location evidence="1">Membrane</location>
        <topology evidence="1">Multi-pass membrane protein</topology>
    </subcellularLocation>
</comment>
<evidence type="ECO:0000256" key="1">
    <source>
        <dbReference type="ARBA" id="ARBA00004141"/>
    </source>
</evidence>
<dbReference type="EMBL" id="LVLJ01002517">
    <property type="protein sequence ID" value="OAE24631.1"/>
    <property type="molecule type" value="Genomic_DNA"/>
</dbReference>
<organism evidence="12 13">
    <name type="scientific">Marchantia polymorpha subsp. ruderalis</name>
    <dbReference type="NCBI Taxonomy" id="1480154"/>
    <lineage>
        <taxon>Eukaryota</taxon>
        <taxon>Viridiplantae</taxon>
        <taxon>Streptophyta</taxon>
        <taxon>Embryophyta</taxon>
        <taxon>Marchantiophyta</taxon>
        <taxon>Marchantiopsida</taxon>
        <taxon>Marchantiidae</taxon>
        <taxon>Marchantiales</taxon>
        <taxon>Marchantiaceae</taxon>
        <taxon>Marchantia</taxon>
    </lineage>
</organism>
<keyword evidence="5 10" id="KW-1133">Transmembrane helix</keyword>
<name>A0A176VW90_MARPO</name>
<dbReference type="SUPFAM" id="SSF52833">
    <property type="entry name" value="Thioredoxin-like"/>
    <property type="match status" value="1"/>
</dbReference>
<dbReference type="InterPro" id="IPR012932">
    <property type="entry name" value="VKOR"/>
</dbReference>
<evidence type="ECO:0000256" key="4">
    <source>
        <dbReference type="ARBA" id="ARBA00022719"/>
    </source>
</evidence>
<accession>A0A176VW90</accession>
<keyword evidence="8" id="KW-1015">Disulfide bond</keyword>
<dbReference type="GO" id="GO:0048038">
    <property type="term" value="F:quinone binding"/>
    <property type="evidence" value="ECO:0007669"/>
    <property type="project" value="UniProtKB-KW"/>
</dbReference>
<feature type="transmembrane region" description="Helical" evidence="10">
    <location>
        <begin position="257"/>
        <end position="276"/>
    </location>
</feature>
<protein>
    <recommendedName>
        <fullName evidence="11">Vitamin K epoxide reductase domain-containing protein</fullName>
    </recommendedName>
</protein>
<evidence type="ECO:0000313" key="13">
    <source>
        <dbReference type="Proteomes" id="UP000077202"/>
    </source>
</evidence>
<feature type="transmembrane region" description="Helical" evidence="10">
    <location>
        <begin position="199"/>
        <end position="217"/>
    </location>
</feature>
<dbReference type="PANTHER" id="PTHR34573">
    <property type="entry name" value="VKC DOMAIN-CONTAINING PROTEIN"/>
    <property type="match status" value="1"/>
</dbReference>
<evidence type="ECO:0000256" key="6">
    <source>
        <dbReference type="ARBA" id="ARBA00023002"/>
    </source>
</evidence>
<gene>
    <name evidence="12" type="ORF">AXG93_4080s1110</name>
</gene>
<evidence type="ECO:0000256" key="3">
    <source>
        <dbReference type="ARBA" id="ARBA00022692"/>
    </source>
</evidence>
<keyword evidence="3 10" id="KW-0812">Transmembrane</keyword>
<evidence type="ECO:0000256" key="7">
    <source>
        <dbReference type="ARBA" id="ARBA00023136"/>
    </source>
</evidence>
<feature type="transmembrane region" description="Helical" evidence="10">
    <location>
        <begin position="156"/>
        <end position="178"/>
    </location>
</feature>
<evidence type="ECO:0000313" key="12">
    <source>
        <dbReference type="EMBL" id="OAE24631.1"/>
    </source>
</evidence>
<reference evidence="12" key="1">
    <citation type="submission" date="2016-03" db="EMBL/GenBank/DDBJ databases">
        <title>Mechanisms controlling the formation of the plant cell surface in tip-growing cells are functionally conserved among land plants.</title>
        <authorList>
            <person name="Honkanen S."/>
            <person name="Jones V.A."/>
            <person name="Morieri G."/>
            <person name="Champion C."/>
            <person name="Hetherington A.J."/>
            <person name="Kelly S."/>
            <person name="Saint-Marcoux D."/>
            <person name="Proust H."/>
            <person name="Prescott H."/>
            <person name="Dolan L."/>
        </authorList>
    </citation>
    <scope>NUCLEOTIDE SEQUENCE [LARGE SCALE GENOMIC DNA]</scope>
    <source>
        <tissue evidence="12">Whole gametophyte</tissue>
    </source>
</reference>
<dbReference type="InterPro" id="IPR038354">
    <property type="entry name" value="VKOR_sf"/>
</dbReference>
<dbReference type="Gene3D" id="1.20.1440.130">
    <property type="entry name" value="VKOR domain"/>
    <property type="match status" value="1"/>
</dbReference>
<dbReference type="Proteomes" id="UP000077202">
    <property type="component" value="Unassembled WGS sequence"/>
</dbReference>
<comment type="similarity">
    <text evidence="2">Belongs to the VKOR family.</text>
</comment>
<proteinExistence type="inferred from homology"/>